<evidence type="ECO:0000256" key="3">
    <source>
        <dbReference type="ARBA" id="ARBA00023274"/>
    </source>
</evidence>
<protein>
    <submittedName>
        <fullName evidence="4">Uncharacterized protein</fullName>
    </submittedName>
</protein>
<dbReference type="PANTHER" id="PTHR10744">
    <property type="entry name" value="40S RIBOSOMAL PROTEIN S11 FAMILY MEMBER"/>
    <property type="match status" value="1"/>
</dbReference>
<keyword evidence="3" id="KW-0687">Ribonucleoprotein</keyword>
<dbReference type="InterPro" id="IPR012340">
    <property type="entry name" value="NA-bd_OB-fold"/>
</dbReference>
<reference evidence="4" key="1">
    <citation type="journal article" date="2023" name="Mol. Phylogenet. Evol.">
        <title>Genome-scale phylogeny and comparative genomics of the fungal order Sordariales.</title>
        <authorList>
            <person name="Hensen N."/>
            <person name="Bonometti L."/>
            <person name="Westerberg I."/>
            <person name="Brannstrom I.O."/>
            <person name="Guillou S."/>
            <person name="Cros-Aarteil S."/>
            <person name="Calhoun S."/>
            <person name="Haridas S."/>
            <person name="Kuo A."/>
            <person name="Mondo S."/>
            <person name="Pangilinan J."/>
            <person name="Riley R."/>
            <person name="LaButti K."/>
            <person name="Andreopoulos B."/>
            <person name="Lipzen A."/>
            <person name="Chen C."/>
            <person name="Yan M."/>
            <person name="Daum C."/>
            <person name="Ng V."/>
            <person name="Clum A."/>
            <person name="Steindorff A."/>
            <person name="Ohm R.A."/>
            <person name="Martin F."/>
            <person name="Silar P."/>
            <person name="Natvig D.O."/>
            <person name="Lalanne C."/>
            <person name="Gautier V."/>
            <person name="Ament-Velasquez S.L."/>
            <person name="Kruys A."/>
            <person name="Hutchinson M.I."/>
            <person name="Powell A.J."/>
            <person name="Barry K."/>
            <person name="Miller A.N."/>
            <person name="Grigoriev I.V."/>
            <person name="Debuchy R."/>
            <person name="Gladieux P."/>
            <person name="Hiltunen Thoren M."/>
            <person name="Johannesson H."/>
        </authorList>
    </citation>
    <scope>NUCLEOTIDE SEQUENCE</scope>
    <source>
        <strain evidence="4">PSN293</strain>
    </source>
</reference>
<dbReference type="GO" id="GO:0005840">
    <property type="term" value="C:ribosome"/>
    <property type="evidence" value="ECO:0007669"/>
    <property type="project" value="UniProtKB-KW"/>
</dbReference>
<gene>
    <name evidence="4" type="ORF">QBC37DRAFT_471461</name>
</gene>
<dbReference type="GO" id="GO:1990904">
    <property type="term" value="C:ribonucleoprotein complex"/>
    <property type="evidence" value="ECO:0007669"/>
    <property type="project" value="UniProtKB-KW"/>
</dbReference>
<name>A0AAN6YC89_9PEZI</name>
<dbReference type="SUPFAM" id="SSF50249">
    <property type="entry name" value="Nucleic acid-binding proteins"/>
    <property type="match status" value="1"/>
</dbReference>
<keyword evidence="2" id="KW-0689">Ribosomal protein</keyword>
<evidence type="ECO:0000313" key="5">
    <source>
        <dbReference type="Proteomes" id="UP001301769"/>
    </source>
</evidence>
<comment type="caution">
    <text evidence="4">The sequence shown here is derived from an EMBL/GenBank/DDBJ whole genome shotgun (WGS) entry which is preliminary data.</text>
</comment>
<keyword evidence="5" id="KW-1185">Reference proteome</keyword>
<dbReference type="GO" id="GO:0005739">
    <property type="term" value="C:mitochondrion"/>
    <property type="evidence" value="ECO:0007669"/>
    <property type="project" value="TreeGrafter"/>
</dbReference>
<evidence type="ECO:0000256" key="2">
    <source>
        <dbReference type="ARBA" id="ARBA00022980"/>
    </source>
</evidence>
<dbReference type="CDD" id="cd00364">
    <property type="entry name" value="Ribosomal_uS17"/>
    <property type="match status" value="1"/>
</dbReference>
<comment type="similarity">
    <text evidence="1">Belongs to the universal ribosomal protein uS17 family.</text>
</comment>
<dbReference type="Proteomes" id="UP001301769">
    <property type="component" value="Unassembled WGS sequence"/>
</dbReference>
<accession>A0AAN6YC89</accession>
<dbReference type="EMBL" id="MU858069">
    <property type="protein sequence ID" value="KAK4216389.1"/>
    <property type="molecule type" value="Genomic_DNA"/>
</dbReference>
<dbReference type="Pfam" id="PF00366">
    <property type="entry name" value="Ribosomal_S17"/>
    <property type="match status" value="1"/>
</dbReference>
<evidence type="ECO:0000256" key="1">
    <source>
        <dbReference type="ARBA" id="ARBA00010254"/>
    </source>
</evidence>
<dbReference type="InterPro" id="IPR000266">
    <property type="entry name" value="Ribosomal_uS17"/>
</dbReference>
<organism evidence="4 5">
    <name type="scientific">Rhypophila decipiens</name>
    <dbReference type="NCBI Taxonomy" id="261697"/>
    <lineage>
        <taxon>Eukaryota</taxon>
        <taxon>Fungi</taxon>
        <taxon>Dikarya</taxon>
        <taxon>Ascomycota</taxon>
        <taxon>Pezizomycotina</taxon>
        <taxon>Sordariomycetes</taxon>
        <taxon>Sordariomycetidae</taxon>
        <taxon>Sordariales</taxon>
        <taxon>Naviculisporaceae</taxon>
        <taxon>Rhypophila</taxon>
    </lineage>
</organism>
<evidence type="ECO:0000313" key="4">
    <source>
        <dbReference type="EMBL" id="KAK4216389.1"/>
    </source>
</evidence>
<dbReference type="AlphaFoldDB" id="A0AAN6YC89"/>
<dbReference type="PANTHER" id="PTHR10744:SF1">
    <property type="entry name" value="SMALL RIBOSOMAL SUBUNIT PROTEIN US17M"/>
    <property type="match status" value="1"/>
</dbReference>
<sequence length="173" mass="19522">MATAARFAADAPKAATNVYKSFRELHGVVVSAGLMQRTVKVRVGGMKWNRFLKKSFDNSQTYMVHDPNDSLRTGDVVAITPGERNSKHKRHVVKHIIAPAGTPIEERPPVPTEQERWAALTAKAEAKQQRRALRQHAEQVERQLDYTARLAKKSMKQINTLLRLHGQQPVKNL</sequence>
<proteinExistence type="inferred from homology"/>
<reference evidence="4" key="2">
    <citation type="submission" date="2023-05" db="EMBL/GenBank/DDBJ databases">
        <authorList>
            <consortium name="Lawrence Berkeley National Laboratory"/>
            <person name="Steindorff A."/>
            <person name="Hensen N."/>
            <person name="Bonometti L."/>
            <person name="Westerberg I."/>
            <person name="Brannstrom I.O."/>
            <person name="Guillou S."/>
            <person name="Cros-Aarteil S."/>
            <person name="Calhoun S."/>
            <person name="Haridas S."/>
            <person name="Kuo A."/>
            <person name="Mondo S."/>
            <person name="Pangilinan J."/>
            <person name="Riley R."/>
            <person name="Labutti K."/>
            <person name="Andreopoulos B."/>
            <person name="Lipzen A."/>
            <person name="Chen C."/>
            <person name="Yanf M."/>
            <person name="Daum C."/>
            <person name="Ng V."/>
            <person name="Clum A."/>
            <person name="Ohm R."/>
            <person name="Martin F."/>
            <person name="Silar P."/>
            <person name="Natvig D."/>
            <person name="Lalanne C."/>
            <person name="Gautier V."/>
            <person name="Ament-Velasquez S.L."/>
            <person name="Kruys A."/>
            <person name="Hutchinson M.I."/>
            <person name="Powell A.J."/>
            <person name="Barry K."/>
            <person name="Miller A.N."/>
            <person name="Grigoriev I.V."/>
            <person name="Debuchy R."/>
            <person name="Gladieux P."/>
            <person name="Thoren M.H."/>
            <person name="Johannesson H."/>
        </authorList>
    </citation>
    <scope>NUCLEOTIDE SEQUENCE</scope>
    <source>
        <strain evidence="4">PSN293</strain>
    </source>
</reference>
<dbReference type="GO" id="GO:0003735">
    <property type="term" value="F:structural constituent of ribosome"/>
    <property type="evidence" value="ECO:0007669"/>
    <property type="project" value="InterPro"/>
</dbReference>
<dbReference type="GO" id="GO:0006412">
    <property type="term" value="P:translation"/>
    <property type="evidence" value="ECO:0007669"/>
    <property type="project" value="InterPro"/>
</dbReference>
<dbReference type="Gene3D" id="2.40.50.140">
    <property type="entry name" value="Nucleic acid-binding proteins"/>
    <property type="match status" value="1"/>
</dbReference>